<name>A0A6J5L8D5_9CAUD</name>
<evidence type="ECO:0000256" key="1">
    <source>
        <dbReference type="SAM" id="MobiDB-lite"/>
    </source>
</evidence>
<proteinExistence type="predicted"/>
<evidence type="ECO:0000313" key="2">
    <source>
        <dbReference type="EMBL" id="CAB4130948.1"/>
    </source>
</evidence>
<reference evidence="2" key="1">
    <citation type="submission" date="2020-04" db="EMBL/GenBank/DDBJ databases">
        <authorList>
            <person name="Chiriac C."/>
            <person name="Salcher M."/>
            <person name="Ghai R."/>
            <person name="Kavagutti S V."/>
        </authorList>
    </citation>
    <scope>NUCLEOTIDE SEQUENCE</scope>
</reference>
<sequence>MTKTEEKSVVKKQRGKNGGARPGTGGAMPGAGRPAFEPSETERKQVEALSGYGLPLEQIAVLVRKGISVETLTKNFAEELVSGKAKANSQVGRTLFQKATGGDTTAMIWWSKTQMKWSETQKVEHTGKDGGAIALSSVDLKGLNDTELAQMQALLQKAKGGEE</sequence>
<organism evidence="2">
    <name type="scientific">uncultured Caudovirales phage</name>
    <dbReference type="NCBI Taxonomy" id="2100421"/>
    <lineage>
        <taxon>Viruses</taxon>
        <taxon>Duplodnaviria</taxon>
        <taxon>Heunggongvirae</taxon>
        <taxon>Uroviricota</taxon>
        <taxon>Caudoviricetes</taxon>
        <taxon>Peduoviridae</taxon>
        <taxon>Maltschvirus</taxon>
        <taxon>Maltschvirus maltsch</taxon>
    </lineage>
</organism>
<feature type="compositionally biased region" description="Gly residues" evidence="1">
    <location>
        <begin position="16"/>
        <end position="29"/>
    </location>
</feature>
<feature type="region of interest" description="Disordered" evidence="1">
    <location>
        <begin position="1"/>
        <end position="44"/>
    </location>
</feature>
<protein>
    <submittedName>
        <fullName evidence="2">Uncharacterized protein</fullName>
    </submittedName>
</protein>
<gene>
    <name evidence="2" type="ORF">UFOVP126_30</name>
</gene>
<accession>A0A6J5L8D5</accession>
<dbReference type="EMBL" id="LR796241">
    <property type="protein sequence ID" value="CAB4130948.1"/>
    <property type="molecule type" value="Genomic_DNA"/>
</dbReference>